<comment type="caution">
    <text evidence="1">The sequence shown here is derived from an EMBL/GenBank/DDBJ whole genome shotgun (WGS) entry which is preliminary data.</text>
</comment>
<feature type="non-terminal residue" evidence="1">
    <location>
        <position position="1"/>
    </location>
</feature>
<protein>
    <submittedName>
        <fullName evidence="1">Endonuclease</fullName>
    </submittedName>
</protein>
<evidence type="ECO:0000313" key="1">
    <source>
        <dbReference type="EMBL" id="KPW87238.1"/>
    </source>
</evidence>
<name>A0A0N8R2M9_9PSED</name>
<keyword evidence="2" id="KW-1185">Reference proteome</keyword>
<dbReference type="AlphaFoldDB" id="A0A0N8R2M9"/>
<evidence type="ECO:0000313" key="2">
    <source>
        <dbReference type="Proteomes" id="UP000051335"/>
    </source>
</evidence>
<organism evidence="1 2">
    <name type="scientific">Pseudomonas syringae pv. coryli</name>
    <dbReference type="NCBI Taxonomy" id="317659"/>
    <lineage>
        <taxon>Bacteria</taxon>
        <taxon>Pseudomonadati</taxon>
        <taxon>Pseudomonadota</taxon>
        <taxon>Gammaproteobacteria</taxon>
        <taxon>Pseudomonadales</taxon>
        <taxon>Pseudomonadaceae</taxon>
        <taxon>Pseudomonas</taxon>
    </lineage>
</organism>
<keyword evidence="1" id="KW-0255">Endonuclease</keyword>
<dbReference type="GO" id="GO:0004519">
    <property type="term" value="F:endonuclease activity"/>
    <property type="evidence" value="ECO:0007669"/>
    <property type="project" value="UniProtKB-KW"/>
</dbReference>
<dbReference type="Proteomes" id="UP000051335">
    <property type="component" value="Unassembled WGS sequence"/>
</dbReference>
<sequence length="139" mass="15187">TWIMLSKTGTGRYSRSASNAYSGKYSAPDFSREQPLLPSPCNDVPVAHLLYSVEPAHPTGLIVATGTPKQQQRGAALILVYGLNRLKLLQDRYRVLRSMEFLGDLIIDLAKSIDALEAPDAALQLEERPQPVLPHGCGC</sequence>
<dbReference type="EMBL" id="LJQC01001075">
    <property type="protein sequence ID" value="KPW87238.1"/>
    <property type="molecule type" value="Genomic_DNA"/>
</dbReference>
<dbReference type="PATRIC" id="fig|317659.3.peg.3981"/>
<reference evidence="1 2" key="1">
    <citation type="submission" date="2015-09" db="EMBL/GenBank/DDBJ databases">
        <title>Genome announcement of multiple Pseudomonas syringae strains.</title>
        <authorList>
            <person name="Thakur S."/>
            <person name="Wang P.W."/>
            <person name="Gong Y."/>
            <person name="Weir B.S."/>
            <person name="Guttman D.S."/>
        </authorList>
    </citation>
    <scope>NUCLEOTIDE SEQUENCE [LARGE SCALE GENOMIC DNA]</scope>
    <source>
        <strain evidence="1 2">ICMP17001</strain>
    </source>
</reference>
<gene>
    <name evidence="1" type="ORF">ALO75_02558</name>
</gene>
<keyword evidence="1" id="KW-0540">Nuclease</keyword>
<keyword evidence="1" id="KW-0378">Hydrolase</keyword>
<proteinExistence type="predicted"/>
<accession>A0A0N8R2M9</accession>